<evidence type="ECO:0000313" key="9">
    <source>
        <dbReference type="Proteomes" id="UP000184731"/>
    </source>
</evidence>
<feature type="transmembrane region" description="Helical" evidence="7">
    <location>
        <begin position="309"/>
        <end position="330"/>
    </location>
</feature>
<evidence type="ECO:0000256" key="3">
    <source>
        <dbReference type="ARBA" id="ARBA00022475"/>
    </source>
</evidence>
<dbReference type="PANTHER" id="PTHR43044">
    <property type="match status" value="1"/>
</dbReference>
<feature type="transmembrane region" description="Helical" evidence="7">
    <location>
        <begin position="89"/>
        <end position="110"/>
    </location>
</feature>
<keyword evidence="6 7" id="KW-0472">Membrane</keyword>
<comment type="similarity">
    <text evidence="2">Belongs to the NrfD family.</text>
</comment>
<dbReference type="Proteomes" id="UP000184731">
    <property type="component" value="Chromosome"/>
</dbReference>
<dbReference type="EMBL" id="CP017834">
    <property type="protein sequence ID" value="APJ03224.1"/>
    <property type="molecule type" value="Genomic_DNA"/>
</dbReference>
<evidence type="ECO:0000313" key="8">
    <source>
        <dbReference type="EMBL" id="APJ03224.1"/>
    </source>
</evidence>
<dbReference type="Pfam" id="PF03916">
    <property type="entry name" value="NrfD"/>
    <property type="match status" value="1"/>
</dbReference>
<dbReference type="PANTHER" id="PTHR43044:SF2">
    <property type="entry name" value="POLYSULPHIDE REDUCTASE NRFD"/>
    <property type="match status" value="1"/>
</dbReference>
<evidence type="ECO:0000256" key="5">
    <source>
        <dbReference type="ARBA" id="ARBA00022989"/>
    </source>
</evidence>
<feature type="transmembrane region" description="Helical" evidence="7">
    <location>
        <begin position="268"/>
        <end position="288"/>
    </location>
</feature>
<dbReference type="AlphaFoldDB" id="A0A1L4CZ43"/>
<gene>
    <name evidence="8" type="ORF">AXG55_04620</name>
</gene>
<feature type="transmembrane region" description="Helical" evidence="7">
    <location>
        <begin position="229"/>
        <end position="248"/>
    </location>
</feature>
<name>A0A1L4CZ43_9BACT</name>
<organism evidence="8 9">
    <name type="scientific">Silvanigrella aquatica</name>
    <dbReference type="NCBI Taxonomy" id="1915309"/>
    <lineage>
        <taxon>Bacteria</taxon>
        <taxon>Pseudomonadati</taxon>
        <taxon>Bdellovibrionota</taxon>
        <taxon>Oligoflexia</taxon>
        <taxon>Silvanigrellales</taxon>
        <taxon>Silvanigrellaceae</taxon>
        <taxon>Silvanigrella</taxon>
    </lineage>
</organism>
<keyword evidence="5 7" id="KW-1133">Transmembrane helix</keyword>
<feature type="transmembrane region" description="Helical" evidence="7">
    <location>
        <begin position="48"/>
        <end position="69"/>
    </location>
</feature>
<protein>
    <submittedName>
        <fullName evidence="8">Hydrogenase</fullName>
    </submittedName>
</protein>
<dbReference type="KEGG" id="saqi:AXG55_04620"/>
<proteinExistence type="inferred from homology"/>
<keyword evidence="9" id="KW-1185">Reference proteome</keyword>
<dbReference type="OrthoDB" id="5288008at2"/>
<dbReference type="InterPro" id="IPR005614">
    <property type="entry name" value="NrfD-like"/>
</dbReference>
<keyword evidence="3" id="KW-1003">Cell membrane</keyword>
<feature type="transmembrane region" description="Helical" evidence="7">
    <location>
        <begin position="122"/>
        <end position="151"/>
    </location>
</feature>
<keyword evidence="4 7" id="KW-0812">Transmembrane</keyword>
<evidence type="ECO:0000256" key="1">
    <source>
        <dbReference type="ARBA" id="ARBA00004651"/>
    </source>
</evidence>
<dbReference type="RefSeq" id="WP_148696951.1">
    <property type="nucleotide sequence ID" value="NZ_CP017834.1"/>
</dbReference>
<dbReference type="STRING" id="1915309.AXG55_04620"/>
<comment type="subcellular location">
    <subcellularLocation>
        <location evidence="1">Cell membrane</location>
        <topology evidence="1">Multi-pass membrane protein</topology>
    </subcellularLocation>
</comment>
<accession>A0A1L4CZ43</accession>
<evidence type="ECO:0000256" key="7">
    <source>
        <dbReference type="SAM" id="Phobius"/>
    </source>
</evidence>
<dbReference type="GO" id="GO:0005886">
    <property type="term" value="C:plasma membrane"/>
    <property type="evidence" value="ECO:0007669"/>
    <property type="project" value="UniProtKB-SubCell"/>
</dbReference>
<feature type="transmembrane region" description="Helical" evidence="7">
    <location>
        <begin position="375"/>
        <end position="400"/>
    </location>
</feature>
<feature type="transmembrane region" description="Helical" evidence="7">
    <location>
        <begin position="171"/>
        <end position="194"/>
    </location>
</feature>
<feature type="transmembrane region" description="Helical" evidence="7">
    <location>
        <begin position="350"/>
        <end position="368"/>
    </location>
</feature>
<evidence type="ECO:0000256" key="4">
    <source>
        <dbReference type="ARBA" id="ARBA00022692"/>
    </source>
</evidence>
<feature type="transmembrane region" description="Helical" evidence="7">
    <location>
        <begin position="420"/>
        <end position="441"/>
    </location>
</feature>
<evidence type="ECO:0000256" key="2">
    <source>
        <dbReference type="ARBA" id="ARBA00008929"/>
    </source>
</evidence>
<sequence>MEHSVELQGRDPVDRRAALVTGKDPSFHMVTQSVASLAGRKAGPGWHITFLLSTLGVVLLMVSLGYLFWEGIGVWGNNNRVDWAWDITNFVFWIEIAHAGTLISAILLLFRQKWRTSINRIAEGMTIFAVLAAAIFPAVHIGRPWFAYWLFPLPNQMQMWPNFKSPLEWDVFAVNTYLSIGVIFWYVGMIPDFATLRDQAKSKIGRFAYGLVALGWTGSARQWVNYERACILLAGIATPAVFSTAGIVSLDFATSVLPGWHATIFPPYFIAGAIFSGFCLCLNLLIMVRSIFNFKDLVTDRHIDICAKFILFTSIIMAYVYVIEFFTIFYSGNPYEKFWNWNRINGPYGWAYWAMVILNIAIPQTFWFKKIRQNVIWLFIAAILINIGMWLERFVLIVTTLSRTFLPSSWGYFIPSFWDISLFIGSIGLFFHLFCLFVRYLPMINMAEVKSVMPQADPHLKPDMTAFKK</sequence>
<evidence type="ECO:0000256" key="6">
    <source>
        <dbReference type="ARBA" id="ARBA00023136"/>
    </source>
</evidence>
<reference evidence="8 9" key="1">
    <citation type="submission" date="2016-10" db="EMBL/GenBank/DDBJ databases">
        <title>Silvanigrella aquatica sp. nov., isolated from a freshwater lake located in the Black Forest, Germany, description of Silvanigrellaceae fam. nov., Silvanigrellales ord. nov., reclassification of the order Bdellovibrionales in the class Oligoflexia, reclassification of the families Bacteriovoracaceae and Halobacteriovoraceae in the new order Bacteriovoracales ord. nov., and reclassification of the family Pseudobacteriovoracaceae in the order Oligoflexiales.</title>
        <authorList>
            <person name="Hahn M.W."/>
            <person name="Schmidt J."/>
            <person name="Koll U."/>
            <person name="Rohde M."/>
            <person name="Verbag S."/>
            <person name="Pitt A."/>
            <person name="Nakai R."/>
            <person name="Naganuma T."/>
            <person name="Lang E."/>
        </authorList>
    </citation>
    <scope>NUCLEOTIDE SEQUENCE [LARGE SCALE GENOMIC DNA]</scope>
    <source>
        <strain evidence="8 9">MWH-Nonnen-W8red</strain>
    </source>
</reference>